<evidence type="ECO:0008006" key="5">
    <source>
        <dbReference type="Google" id="ProtNLM"/>
    </source>
</evidence>
<dbReference type="Pfam" id="PF05378">
    <property type="entry name" value="Hydant_A_N"/>
    <property type="match status" value="1"/>
</dbReference>
<dbReference type="InterPro" id="IPR045079">
    <property type="entry name" value="Oxoprolinase-like"/>
</dbReference>
<dbReference type="PANTHER" id="PTHR11365">
    <property type="entry name" value="5-OXOPROLINASE RELATED"/>
    <property type="match status" value="1"/>
</dbReference>
<sequence length="516" mass="57545">MRLGIDVGGTNTDAVIIDESDNIKAWSKQLTTSNLGETIYKTAKVVLNEANVKSESIKGVFLGTTHVLNELYYPKNLAKTALIRLTKKPSKIKPGLFWPSHLSKYIIKEFHLETRYDFTRQIPHYEIDHESVLKIMKEIEKAKVDAVCIVGAFSSFYEDEENNLKKVIASHMPSLSVTVSNEIGSIGFLDRENASLLNSMLSFVMKDALSSINDILKNLGLHCPYWITQNDGSLMKVEEAIKLPIFTIGSGITNSLRGASKLTGLKNFIAIDVGGSTIDIGMVSHGHPQTEEGPVKVLDIPVNVRLPKVHSLSTGGGNLVNTHKGNLLIEDTIASDITKDGLAWGGEQWTISDSFLKIFPHSFKDKHIKYENLEGISTEDCLKVVNTVSSRIREKIRQLQPKDQYIPLVLVGGGSPLLLNNIFTKFDKAIQPVGYQICNAVGACYAPLSSSLDKVFWLNDRTKEEIVEREKERVIKELIHKGAKPETIKINRVEEFPFDYLKGEMFRLKIMAFGDL</sequence>
<dbReference type="PANTHER" id="PTHR11365:SF23">
    <property type="entry name" value="HYPOTHETICAL 5-OXOPROLINASE (EUROFUNG)-RELATED"/>
    <property type="match status" value="1"/>
</dbReference>
<dbReference type="GO" id="GO:0017168">
    <property type="term" value="F:5-oxoprolinase (ATP-hydrolyzing) activity"/>
    <property type="evidence" value="ECO:0007669"/>
    <property type="project" value="TreeGrafter"/>
</dbReference>
<feature type="domain" description="Hydantoinase/oxoprolinase N-terminal" evidence="2">
    <location>
        <begin position="2"/>
        <end position="170"/>
    </location>
</feature>
<dbReference type="SUPFAM" id="SSF53067">
    <property type="entry name" value="Actin-like ATPase domain"/>
    <property type="match status" value="2"/>
</dbReference>
<feature type="domain" description="Hydantoinase A/oxoprolinase" evidence="1">
    <location>
        <begin position="191"/>
        <end position="356"/>
    </location>
</feature>
<dbReference type="EMBL" id="CP022983">
    <property type="protein sequence ID" value="ASV69746.1"/>
    <property type="molecule type" value="Genomic_DNA"/>
</dbReference>
<dbReference type="Proteomes" id="UP000215137">
    <property type="component" value="Chromosome"/>
</dbReference>
<dbReference type="InterPro" id="IPR043129">
    <property type="entry name" value="ATPase_NBD"/>
</dbReference>
<dbReference type="RefSeq" id="WP_095373310.1">
    <property type="nucleotide sequence ID" value="NZ_CP022983.1"/>
</dbReference>
<evidence type="ECO:0000259" key="1">
    <source>
        <dbReference type="Pfam" id="PF01968"/>
    </source>
</evidence>
<accession>A0A248TNG4</accession>
<evidence type="ECO:0000313" key="3">
    <source>
        <dbReference type="EMBL" id="ASV69746.1"/>
    </source>
</evidence>
<organism evidence="3 4">
    <name type="scientific">Cytobacillus kochii</name>
    <dbReference type="NCBI Taxonomy" id="859143"/>
    <lineage>
        <taxon>Bacteria</taxon>
        <taxon>Bacillati</taxon>
        <taxon>Bacillota</taxon>
        <taxon>Bacilli</taxon>
        <taxon>Bacillales</taxon>
        <taxon>Bacillaceae</taxon>
        <taxon>Cytobacillus</taxon>
    </lineage>
</organism>
<dbReference type="InterPro" id="IPR002821">
    <property type="entry name" value="Hydantoinase_A"/>
</dbReference>
<reference evidence="3 4" key="1">
    <citation type="submission" date="2017-08" db="EMBL/GenBank/DDBJ databases">
        <title>Complete Genome Sequence of Bacillus kochii Oregon-R-modENCODE STRAIN BDGP4, isolated from Drosophila melanogaster gut.</title>
        <authorList>
            <person name="Wan K.H."/>
            <person name="Yu C."/>
            <person name="Park S."/>
            <person name="Hammonds A.S."/>
            <person name="Booth B.W."/>
            <person name="Celniker S.E."/>
        </authorList>
    </citation>
    <scope>NUCLEOTIDE SEQUENCE [LARGE SCALE GENOMIC DNA]</scope>
    <source>
        <strain evidence="3 4">BDGP4</strain>
    </source>
</reference>
<proteinExistence type="predicted"/>
<keyword evidence="4" id="KW-1185">Reference proteome</keyword>
<evidence type="ECO:0000259" key="2">
    <source>
        <dbReference type="Pfam" id="PF05378"/>
    </source>
</evidence>
<dbReference type="GO" id="GO:0005829">
    <property type="term" value="C:cytosol"/>
    <property type="evidence" value="ECO:0007669"/>
    <property type="project" value="TreeGrafter"/>
</dbReference>
<dbReference type="OrthoDB" id="9768323at2"/>
<dbReference type="AlphaFoldDB" id="A0A248TNG4"/>
<dbReference type="Gene3D" id="3.30.420.40">
    <property type="match status" value="1"/>
</dbReference>
<dbReference type="GO" id="GO:0006749">
    <property type="term" value="P:glutathione metabolic process"/>
    <property type="evidence" value="ECO:0007669"/>
    <property type="project" value="TreeGrafter"/>
</dbReference>
<dbReference type="KEGG" id="bko:CKF48_22010"/>
<protein>
    <recommendedName>
        <fullName evidence="5">Hydantoinase</fullName>
    </recommendedName>
</protein>
<gene>
    <name evidence="3" type="ORF">CKF48_22010</name>
</gene>
<dbReference type="Pfam" id="PF01968">
    <property type="entry name" value="Hydantoinase_A"/>
    <property type="match status" value="1"/>
</dbReference>
<name>A0A248TNG4_9BACI</name>
<dbReference type="InterPro" id="IPR008040">
    <property type="entry name" value="Hydant_A_N"/>
</dbReference>
<evidence type="ECO:0000313" key="4">
    <source>
        <dbReference type="Proteomes" id="UP000215137"/>
    </source>
</evidence>